<keyword evidence="3" id="KW-1133">Transmembrane helix</keyword>
<sequence length="156" mass="17339">MEFPRLVTPFDPLVSDVAAMLQAPNAQHWLGTDRIGRDVLSRVIYGARYSLLIGLVSMIVSLAIGLFAGLSNRFAYEARFARLRRAPRFRPFAVAADRDVSRAGHRQYCDCGGIAGIPKFGHVLRSQALLVRRADYVTHAHFLSPCVAERARGLCR</sequence>
<dbReference type="PANTHER" id="PTHR43386">
    <property type="entry name" value="OLIGOPEPTIDE TRANSPORT SYSTEM PERMEASE PROTEIN APPC"/>
    <property type="match status" value="1"/>
</dbReference>
<protein>
    <submittedName>
        <fullName evidence="4">Dipeptide transport system permease protein DppC</fullName>
    </submittedName>
</protein>
<dbReference type="Proteomes" id="UP000242951">
    <property type="component" value="Unassembled WGS sequence"/>
</dbReference>
<keyword evidence="5" id="KW-1185">Reference proteome</keyword>
<evidence type="ECO:0000256" key="1">
    <source>
        <dbReference type="ARBA" id="ARBA00004651"/>
    </source>
</evidence>
<evidence type="ECO:0000256" key="3">
    <source>
        <dbReference type="SAM" id="Phobius"/>
    </source>
</evidence>
<feature type="transmembrane region" description="Helical" evidence="3">
    <location>
        <begin position="49"/>
        <end position="70"/>
    </location>
</feature>
<dbReference type="PANTHER" id="PTHR43386:SF1">
    <property type="entry name" value="D,D-DIPEPTIDE TRANSPORT SYSTEM PERMEASE PROTEIN DDPC-RELATED"/>
    <property type="match status" value="1"/>
</dbReference>
<reference evidence="4 5" key="1">
    <citation type="submission" date="2015-06" db="EMBL/GenBank/DDBJ databases">
        <title>Comparative genomics of Burkholderia leaf nodule symbionts.</title>
        <authorList>
            <person name="Carlier A."/>
            <person name="Eberl L."/>
            <person name="Pinto-Carbo M."/>
        </authorList>
    </citation>
    <scope>NUCLEOTIDE SEQUENCE [LARGE SCALE GENOMIC DNA]</scope>
    <source>
        <strain evidence="4 5">UZHbot3</strain>
    </source>
</reference>
<evidence type="ECO:0000313" key="4">
    <source>
        <dbReference type="EMBL" id="KMQ80500.1"/>
    </source>
</evidence>
<comment type="subcellular location">
    <subcellularLocation>
        <location evidence="1">Cell membrane</location>
        <topology evidence="1">Multi-pass membrane protein</topology>
    </subcellularLocation>
</comment>
<organism evidence="4 5">
    <name type="scientific">Candidatus Burkholderia pumila</name>
    <dbReference type="NCBI Taxonomy" id="1090375"/>
    <lineage>
        <taxon>Bacteria</taxon>
        <taxon>Pseudomonadati</taxon>
        <taxon>Pseudomonadota</taxon>
        <taxon>Betaproteobacteria</taxon>
        <taxon>Burkholderiales</taxon>
        <taxon>Burkholderiaceae</taxon>
        <taxon>Burkholderia</taxon>
    </lineage>
</organism>
<name>A0ABR5HMC1_9BURK</name>
<gene>
    <name evidence="4" type="ORF">BPMI_00861</name>
</gene>
<keyword evidence="3" id="KW-0812">Transmembrane</keyword>
<accession>A0ABR5HMC1</accession>
<dbReference type="InterPro" id="IPR050366">
    <property type="entry name" value="BP-dependent_transpt_permease"/>
</dbReference>
<evidence type="ECO:0000256" key="2">
    <source>
        <dbReference type="ARBA" id="ARBA00022448"/>
    </source>
</evidence>
<dbReference type="EMBL" id="LELG01000076">
    <property type="protein sequence ID" value="KMQ80500.1"/>
    <property type="molecule type" value="Genomic_DNA"/>
</dbReference>
<evidence type="ECO:0000313" key="5">
    <source>
        <dbReference type="Proteomes" id="UP000242951"/>
    </source>
</evidence>
<comment type="caution">
    <text evidence="4">The sequence shown here is derived from an EMBL/GenBank/DDBJ whole genome shotgun (WGS) entry which is preliminary data.</text>
</comment>
<proteinExistence type="predicted"/>
<keyword evidence="2" id="KW-0813">Transport</keyword>
<keyword evidence="3" id="KW-0472">Membrane</keyword>